<gene>
    <name evidence="2" type="ORF">K469DRAFT_560476</name>
</gene>
<dbReference type="EMBL" id="ML994619">
    <property type="protein sequence ID" value="KAF2190362.1"/>
    <property type="molecule type" value="Genomic_DNA"/>
</dbReference>
<reference evidence="2" key="1">
    <citation type="journal article" date="2020" name="Stud. Mycol.">
        <title>101 Dothideomycetes genomes: a test case for predicting lifestyles and emergence of pathogens.</title>
        <authorList>
            <person name="Haridas S."/>
            <person name="Albert R."/>
            <person name="Binder M."/>
            <person name="Bloem J."/>
            <person name="Labutti K."/>
            <person name="Salamov A."/>
            <person name="Andreopoulos B."/>
            <person name="Baker S."/>
            <person name="Barry K."/>
            <person name="Bills G."/>
            <person name="Bluhm B."/>
            <person name="Cannon C."/>
            <person name="Castanera R."/>
            <person name="Culley D."/>
            <person name="Daum C."/>
            <person name="Ezra D."/>
            <person name="Gonzalez J."/>
            <person name="Henrissat B."/>
            <person name="Kuo A."/>
            <person name="Liang C."/>
            <person name="Lipzen A."/>
            <person name="Lutzoni F."/>
            <person name="Magnuson J."/>
            <person name="Mondo S."/>
            <person name="Nolan M."/>
            <person name="Ohm R."/>
            <person name="Pangilinan J."/>
            <person name="Park H.-J."/>
            <person name="Ramirez L."/>
            <person name="Alfaro M."/>
            <person name="Sun H."/>
            <person name="Tritt A."/>
            <person name="Yoshinaga Y."/>
            <person name="Zwiers L.-H."/>
            <person name="Turgeon B."/>
            <person name="Goodwin S."/>
            <person name="Spatafora J."/>
            <person name="Crous P."/>
            <person name="Grigoriev I."/>
        </authorList>
    </citation>
    <scope>NUCLEOTIDE SEQUENCE</scope>
    <source>
        <strain evidence="2">CBS 207.26</strain>
    </source>
</reference>
<dbReference type="PANTHER" id="PTHR24148">
    <property type="entry name" value="ANKYRIN REPEAT DOMAIN-CONTAINING PROTEIN 39 HOMOLOG-RELATED"/>
    <property type="match status" value="1"/>
</dbReference>
<dbReference type="Pfam" id="PF06985">
    <property type="entry name" value="HET"/>
    <property type="match status" value="1"/>
</dbReference>
<evidence type="ECO:0000313" key="3">
    <source>
        <dbReference type="Proteomes" id="UP000800200"/>
    </source>
</evidence>
<proteinExistence type="predicted"/>
<dbReference type="AlphaFoldDB" id="A0A6A6EHN2"/>
<dbReference type="OrthoDB" id="3553147at2759"/>
<dbReference type="InterPro" id="IPR010730">
    <property type="entry name" value="HET"/>
</dbReference>
<evidence type="ECO:0000259" key="1">
    <source>
        <dbReference type="Pfam" id="PF06985"/>
    </source>
</evidence>
<dbReference type="Proteomes" id="UP000800200">
    <property type="component" value="Unassembled WGS sequence"/>
</dbReference>
<protein>
    <submittedName>
        <fullName evidence="2">HET-domain-containing protein</fullName>
    </submittedName>
</protein>
<dbReference type="InterPro" id="IPR052895">
    <property type="entry name" value="HetReg/Transcr_Mod"/>
</dbReference>
<feature type="domain" description="Heterokaryon incompatibility" evidence="1">
    <location>
        <begin position="48"/>
        <end position="197"/>
    </location>
</feature>
<keyword evidence="3" id="KW-1185">Reference proteome</keyword>
<sequence length="202" mass="23530">MAKNPFKYPPLPLDIKTPIRLVVLLPQTHDTKIRCLLAIESLERTPRYEALSYVWGSPLDTREIEVNGKPFHVTSNLAAALHSLRSTHHRGEYIVSCPEDGIYGDNPRRKVLWIDALCIDQNNIPEKNKQVQQMSLIYSSAQTVICWLGPNTNNSERALDVINTWLRDWFLWNFKDLDALARFFEQEWFSRIWIVQEVVLAR</sequence>
<accession>A0A6A6EHN2</accession>
<organism evidence="2 3">
    <name type="scientific">Zopfia rhizophila CBS 207.26</name>
    <dbReference type="NCBI Taxonomy" id="1314779"/>
    <lineage>
        <taxon>Eukaryota</taxon>
        <taxon>Fungi</taxon>
        <taxon>Dikarya</taxon>
        <taxon>Ascomycota</taxon>
        <taxon>Pezizomycotina</taxon>
        <taxon>Dothideomycetes</taxon>
        <taxon>Dothideomycetes incertae sedis</taxon>
        <taxon>Zopfiaceae</taxon>
        <taxon>Zopfia</taxon>
    </lineage>
</organism>
<dbReference type="PANTHER" id="PTHR24148:SF73">
    <property type="entry name" value="HET DOMAIN PROTEIN (AFU_ORTHOLOGUE AFUA_8G01020)"/>
    <property type="match status" value="1"/>
</dbReference>
<name>A0A6A6EHN2_9PEZI</name>
<evidence type="ECO:0000313" key="2">
    <source>
        <dbReference type="EMBL" id="KAF2190362.1"/>
    </source>
</evidence>
<feature type="non-terminal residue" evidence="2">
    <location>
        <position position="202"/>
    </location>
</feature>